<accession>A0ABX1MVM0</accession>
<dbReference type="InterPro" id="IPR036691">
    <property type="entry name" value="Endo/exonu/phosph_ase_sf"/>
</dbReference>
<evidence type="ECO:0000259" key="2">
    <source>
        <dbReference type="Pfam" id="PF03372"/>
    </source>
</evidence>
<sequence length="310" mass="33375">MAFSLVGALTPLTTGLPESHSTLAWLLDLASHWQWVYLVFGGVCATWLLAIGSYAWALSGLSALALGWGFASPETYAVVPRPQQSLTVVTANLHGENPSPLHGWAESLGADVVVMQEVTPSVAGEFGRWERFPHRVVHVQEGPFGLAVLSRHPLALSEVREAHGQTPHIRTRVRIGAIEVALSALHPMPPVNSHYHVLRAALFESEASWAVGTMLPAIIAGDLNATPWSTAMHPFAAHGLRRATGLEPTWPALLPAIPIDQVVVSPHWRVVDRGVGPRMGSDHRPVYVVLGLPSTVPNEAEALTNSTEEP</sequence>
<organism evidence="3 4">
    <name type="scientific">Aromatoleum petrolei</name>
    <dbReference type="NCBI Taxonomy" id="76116"/>
    <lineage>
        <taxon>Bacteria</taxon>
        <taxon>Pseudomonadati</taxon>
        <taxon>Pseudomonadota</taxon>
        <taxon>Betaproteobacteria</taxon>
        <taxon>Rhodocyclales</taxon>
        <taxon>Rhodocyclaceae</taxon>
        <taxon>Aromatoleum</taxon>
    </lineage>
</organism>
<keyword evidence="1" id="KW-0472">Membrane</keyword>
<dbReference type="Proteomes" id="UP000652074">
    <property type="component" value="Unassembled WGS sequence"/>
</dbReference>
<keyword evidence="1" id="KW-0812">Transmembrane</keyword>
<gene>
    <name evidence="3" type="ORF">GPA26_19810</name>
</gene>
<dbReference type="SUPFAM" id="SSF56219">
    <property type="entry name" value="DNase I-like"/>
    <property type="match status" value="1"/>
</dbReference>
<proteinExistence type="predicted"/>
<dbReference type="RefSeq" id="WP_169208056.1">
    <property type="nucleotide sequence ID" value="NZ_CP059560.1"/>
</dbReference>
<comment type="caution">
    <text evidence="3">The sequence shown here is derived from an EMBL/GenBank/DDBJ whole genome shotgun (WGS) entry which is preliminary data.</text>
</comment>
<feature type="transmembrane region" description="Helical" evidence="1">
    <location>
        <begin position="34"/>
        <end position="57"/>
    </location>
</feature>
<keyword evidence="1" id="KW-1133">Transmembrane helix</keyword>
<name>A0ABX1MVM0_9RHOO</name>
<dbReference type="InterPro" id="IPR005135">
    <property type="entry name" value="Endo/exonuclease/phosphatase"/>
</dbReference>
<protein>
    <recommendedName>
        <fullName evidence="2">Endonuclease/exonuclease/phosphatase domain-containing protein</fullName>
    </recommendedName>
</protein>
<evidence type="ECO:0000313" key="3">
    <source>
        <dbReference type="EMBL" id="NMF90721.1"/>
    </source>
</evidence>
<evidence type="ECO:0000313" key="4">
    <source>
        <dbReference type="Proteomes" id="UP000652074"/>
    </source>
</evidence>
<dbReference type="EMBL" id="WTVR01000050">
    <property type="protein sequence ID" value="NMF90721.1"/>
    <property type="molecule type" value="Genomic_DNA"/>
</dbReference>
<feature type="domain" description="Endonuclease/exonuclease/phosphatase" evidence="2">
    <location>
        <begin position="89"/>
        <end position="283"/>
    </location>
</feature>
<reference evidence="3 4" key="1">
    <citation type="submission" date="2019-12" db="EMBL/GenBank/DDBJ databases">
        <title>Comparative genomics gives insights into the taxonomy of the Azoarcus-Aromatoleum group and reveals separate origins of nif in the plant-associated Azoarcus and non-plant-associated Aromatoleum sub-groups.</title>
        <authorList>
            <person name="Lafos M."/>
            <person name="Maluk M."/>
            <person name="Batista M."/>
            <person name="Junghare M."/>
            <person name="Carmona M."/>
            <person name="Faoro H."/>
            <person name="Cruz L.M."/>
            <person name="Battistoni F."/>
            <person name="De Souza E."/>
            <person name="Pedrosa F."/>
            <person name="Chen W.-M."/>
            <person name="Poole P.S."/>
            <person name="Dixon R.A."/>
            <person name="James E.K."/>
        </authorList>
    </citation>
    <scope>NUCLEOTIDE SEQUENCE [LARGE SCALE GENOMIC DNA]</scope>
    <source>
        <strain evidence="3 4">ToN1</strain>
    </source>
</reference>
<dbReference type="Pfam" id="PF03372">
    <property type="entry name" value="Exo_endo_phos"/>
    <property type="match status" value="1"/>
</dbReference>
<keyword evidence="4" id="KW-1185">Reference proteome</keyword>
<dbReference type="Gene3D" id="3.60.10.10">
    <property type="entry name" value="Endonuclease/exonuclease/phosphatase"/>
    <property type="match status" value="1"/>
</dbReference>
<evidence type="ECO:0000256" key="1">
    <source>
        <dbReference type="SAM" id="Phobius"/>
    </source>
</evidence>